<feature type="transmembrane region" description="Helical" evidence="6">
    <location>
        <begin position="23"/>
        <end position="41"/>
    </location>
</feature>
<dbReference type="GO" id="GO:0016020">
    <property type="term" value="C:membrane"/>
    <property type="evidence" value="ECO:0007669"/>
    <property type="project" value="UniProtKB-SubCell"/>
</dbReference>
<feature type="transmembrane region" description="Helical" evidence="6">
    <location>
        <begin position="123"/>
        <end position="142"/>
    </location>
</feature>
<evidence type="ECO:0000313" key="7">
    <source>
        <dbReference type="EMBL" id="OQR72542.1"/>
    </source>
</evidence>
<name>A0A1V9XGQ0_9ACAR</name>
<keyword evidence="3 6" id="KW-0812">Transmembrane</keyword>
<feature type="transmembrane region" description="Helical" evidence="6">
    <location>
        <begin position="96"/>
        <end position="117"/>
    </location>
</feature>
<comment type="caution">
    <text evidence="7">The sequence shown here is derived from an EMBL/GenBank/DDBJ whole genome shotgun (WGS) entry which is preliminary data.</text>
</comment>
<evidence type="ECO:0000256" key="5">
    <source>
        <dbReference type="ARBA" id="ARBA00023136"/>
    </source>
</evidence>
<protein>
    <submittedName>
        <fullName evidence="7">Transmembrane protein 50B-like</fullName>
    </submittedName>
</protein>
<proteinExistence type="inferred from homology"/>
<dbReference type="PANTHER" id="PTHR13180">
    <property type="entry name" value="SMALL MEMBRANE PROTEIN-RELATED"/>
    <property type="match status" value="1"/>
</dbReference>
<evidence type="ECO:0000256" key="4">
    <source>
        <dbReference type="ARBA" id="ARBA00022989"/>
    </source>
</evidence>
<reference evidence="7 8" key="1">
    <citation type="journal article" date="2017" name="Gigascience">
        <title>Draft genome of the honey bee ectoparasitic mite, Tropilaelaps mercedesae, is shaped by the parasitic life history.</title>
        <authorList>
            <person name="Dong X."/>
            <person name="Armstrong S.D."/>
            <person name="Xia D."/>
            <person name="Makepeace B.L."/>
            <person name="Darby A.C."/>
            <person name="Kadowaki T."/>
        </authorList>
    </citation>
    <scope>NUCLEOTIDE SEQUENCE [LARGE SCALE GENOMIC DNA]</scope>
    <source>
        <strain evidence="7">Wuxi-XJTLU</strain>
    </source>
</reference>
<evidence type="ECO:0000256" key="2">
    <source>
        <dbReference type="ARBA" id="ARBA00005335"/>
    </source>
</evidence>
<dbReference type="Proteomes" id="UP000192247">
    <property type="component" value="Unassembled WGS sequence"/>
</dbReference>
<dbReference type="InterPro" id="IPR007919">
    <property type="entry name" value="UPF0220"/>
</dbReference>
<comment type="subcellular location">
    <subcellularLocation>
        <location evidence="1">Membrane</location>
        <topology evidence="1">Multi-pass membrane protein</topology>
    </subcellularLocation>
</comment>
<dbReference type="OrthoDB" id="268928at2759"/>
<dbReference type="AlphaFoldDB" id="A0A1V9XGQ0"/>
<dbReference type="Pfam" id="PF05255">
    <property type="entry name" value="UPF0220"/>
    <property type="match status" value="1"/>
</dbReference>
<keyword evidence="8" id="KW-1185">Reference proteome</keyword>
<evidence type="ECO:0000313" key="8">
    <source>
        <dbReference type="Proteomes" id="UP000192247"/>
    </source>
</evidence>
<accession>A0A1V9XGQ0</accession>
<evidence type="ECO:0000256" key="3">
    <source>
        <dbReference type="ARBA" id="ARBA00022692"/>
    </source>
</evidence>
<keyword evidence="5 6" id="KW-0472">Membrane</keyword>
<evidence type="ECO:0000256" key="1">
    <source>
        <dbReference type="ARBA" id="ARBA00004141"/>
    </source>
</evidence>
<sequence>MSWCLHMPCNRPEWLDFTDRRNAVYSVVAGSLFAIGWWIMIDCASRHPSSQELNHAYHTIGVISTLSLIMVNVVSNAQFRGEGYTDGACGQTGAQVWLFIGFVLGFGALLGSSWILVATNFHGTSLSVFFQNVFIFASSMAFKFGRKEYNSWGG</sequence>
<gene>
    <name evidence="7" type="ORF">BIW11_10318</name>
</gene>
<dbReference type="InParanoid" id="A0A1V9XGQ0"/>
<keyword evidence="4 6" id="KW-1133">Transmembrane helix</keyword>
<dbReference type="STRING" id="418985.A0A1V9XGQ0"/>
<dbReference type="EMBL" id="MNPL01011558">
    <property type="protein sequence ID" value="OQR72542.1"/>
    <property type="molecule type" value="Genomic_DNA"/>
</dbReference>
<comment type="similarity">
    <text evidence="2">Belongs to the UPF0220 family.</text>
</comment>
<dbReference type="FunCoup" id="A0A1V9XGQ0">
    <property type="interactions" value="826"/>
</dbReference>
<feature type="transmembrane region" description="Helical" evidence="6">
    <location>
        <begin position="56"/>
        <end position="75"/>
    </location>
</feature>
<organism evidence="7 8">
    <name type="scientific">Tropilaelaps mercedesae</name>
    <dbReference type="NCBI Taxonomy" id="418985"/>
    <lineage>
        <taxon>Eukaryota</taxon>
        <taxon>Metazoa</taxon>
        <taxon>Ecdysozoa</taxon>
        <taxon>Arthropoda</taxon>
        <taxon>Chelicerata</taxon>
        <taxon>Arachnida</taxon>
        <taxon>Acari</taxon>
        <taxon>Parasitiformes</taxon>
        <taxon>Mesostigmata</taxon>
        <taxon>Gamasina</taxon>
        <taxon>Dermanyssoidea</taxon>
        <taxon>Laelapidae</taxon>
        <taxon>Tropilaelaps</taxon>
    </lineage>
</organism>
<evidence type="ECO:0000256" key="6">
    <source>
        <dbReference type="SAM" id="Phobius"/>
    </source>
</evidence>